<dbReference type="Gene3D" id="3.40.50.300">
    <property type="entry name" value="P-loop containing nucleotide triphosphate hydrolases"/>
    <property type="match status" value="1"/>
</dbReference>
<evidence type="ECO:0000256" key="6">
    <source>
        <dbReference type="ARBA" id="ARBA00022989"/>
    </source>
</evidence>
<dbReference type="GO" id="GO:0005524">
    <property type="term" value="F:ATP binding"/>
    <property type="evidence" value="ECO:0007669"/>
    <property type="project" value="UniProtKB-KW"/>
</dbReference>
<feature type="domain" description="ABC transporter" evidence="9">
    <location>
        <begin position="479"/>
        <end position="715"/>
    </location>
</feature>
<dbReference type="InterPro" id="IPR050835">
    <property type="entry name" value="ABC_transporter_sub-D"/>
</dbReference>
<gene>
    <name evidence="10" type="ORF">BOTBODRAFT_35786</name>
</gene>
<dbReference type="STRING" id="930990.A0A067MGL5"/>
<dbReference type="InterPro" id="IPR003439">
    <property type="entry name" value="ABC_transporter-like_ATP-bd"/>
</dbReference>
<dbReference type="GO" id="GO:0005778">
    <property type="term" value="C:peroxisomal membrane"/>
    <property type="evidence" value="ECO:0007669"/>
    <property type="project" value="TreeGrafter"/>
</dbReference>
<evidence type="ECO:0000256" key="7">
    <source>
        <dbReference type="ARBA" id="ARBA00023136"/>
    </source>
</evidence>
<keyword evidence="3" id="KW-0812">Transmembrane</keyword>
<dbReference type="OrthoDB" id="422637at2759"/>
<dbReference type="InterPro" id="IPR003593">
    <property type="entry name" value="AAA+_ATPase"/>
</dbReference>
<evidence type="ECO:0000313" key="11">
    <source>
        <dbReference type="Proteomes" id="UP000027195"/>
    </source>
</evidence>
<keyword evidence="4" id="KW-0547">Nucleotide-binding</keyword>
<evidence type="ECO:0000256" key="8">
    <source>
        <dbReference type="SAM" id="Coils"/>
    </source>
</evidence>
<dbReference type="PANTHER" id="PTHR11384:SF67">
    <property type="entry name" value="ATP-BINDING CASSETTE SUB-FAMILY D MEMBER 1"/>
    <property type="match status" value="1"/>
</dbReference>
<evidence type="ECO:0000256" key="5">
    <source>
        <dbReference type="ARBA" id="ARBA00022840"/>
    </source>
</evidence>
<evidence type="ECO:0000256" key="2">
    <source>
        <dbReference type="ARBA" id="ARBA00022448"/>
    </source>
</evidence>
<dbReference type="Pfam" id="PF00005">
    <property type="entry name" value="ABC_tran"/>
    <property type="match status" value="1"/>
</dbReference>
<dbReference type="EMBL" id="KL198062">
    <property type="protein sequence ID" value="KDQ11032.1"/>
    <property type="molecule type" value="Genomic_DNA"/>
</dbReference>
<dbReference type="InParanoid" id="A0A067MGL5"/>
<protein>
    <recommendedName>
        <fullName evidence="9">ABC transporter domain-containing protein</fullName>
    </recommendedName>
</protein>
<dbReference type="GO" id="GO:0016887">
    <property type="term" value="F:ATP hydrolysis activity"/>
    <property type="evidence" value="ECO:0007669"/>
    <property type="project" value="InterPro"/>
</dbReference>
<dbReference type="AlphaFoldDB" id="A0A067MGL5"/>
<dbReference type="GO" id="GO:0007031">
    <property type="term" value="P:peroxisome organization"/>
    <property type="evidence" value="ECO:0007669"/>
    <property type="project" value="TreeGrafter"/>
</dbReference>
<dbReference type="PROSITE" id="PS50893">
    <property type="entry name" value="ABC_TRANSPORTER_2"/>
    <property type="match status" value="1"/>
</dbReference>
<dbReference type="GO" id="GO:0015910">
    <property type="term" value="P:long-chain fatty acid import into peroxisome"/>
    <property type="evidence" value="ECO:0007669"/>
    <property type="project" value="TreeGrafter"/>
</dbReference>
<dbReference type="InterPro" id="IPR011527">
    <property type="entry name" value="ABC1_TM_dom"/>
</dbReference>
<organism evidence="10 11">
    <name type="scientific">Botryobasidium botryosum (strain FD-172 SS1)</name>
    <dbReference type="NCBI Taxonomy" id="930990"/>
    <lineage>
        <taxon>Eukaryota</taxon>
        <taxon>Fungi</taxon>
        <taxon>Dikarya</taxon>
        <taxon>Basidiomycota</taxon>
        <taxon>Agaricomycotina</taxon>
        <taxon>Agaricomycetes</taxon>
        <taxon>Cantharellales</taxon>
        <taxon>Botryobasidiaceae</taxon>
        <taxon>Botryobasidium</taxon>
    </lineage>
</organism>
<dbReference type="HOGENOM" id="CLU_007587_1_1_1"/>
<comment type="similarity">
    <text evidence="1">Belongs to the ABC transporter superfamily. ABCD family. Peroxisomal fatty acyl CoA transporter (TC 3.A.1.203) subfamily.</text>
</comment>
<evidence type="ECO:0000256" key="1">
    <source>
        <dbReference type="ARBA" id="ARBA00008575"/>
    </source>
</evidence>
<dbReference type="PANTHER" id="PTHR11384">
    <property type="entry name" value="ATP-BINDING CASSETTE, SUB-FAMILY D MEMBER"/>
    <property type="match status" value="1"/>
</dbReference>
<evidence type="ECO:0000256" key="4">
    <source>
        <dbReference type="ARBA" id="ARBA00022741"/>
    </source>
</evidence>
<keyword evidence="5" id="KW-0067">ATP-binding</keyword>
<dbReference type="GO" id="GO:0006635">
    <property type="term" value="P:fatty acid beta-oxidation"/>
    <property type="evidence" value="ECO:0007669"/>
    <property type="project" value="TreeGrafter"/>
</dbReference>
<dbReference type="GO" id="GO:0005324">
    <property type="term" value="F:long-chain fatty acid transmembrane transporter activity"/>
    <property type="evidence" value="ECO:0007669"/>
    <property type="project" value="TreeGrafter"/>
</dbReference>
<name>A0A067MGL5_BOTB1</name>
<dbReference type="SMART" id="SM00382">
    <property type="entry name" value="AAA"/>
    <property type="match status" value="1"/>
</dbReference>
<dbReference type="SUPFAM" id="SSF52540">
    <property type="entry name" value="P-loop containing nucleoside triphosphate hydrolases"/>
    <property type="match status" value="1"/>
</dbReference>
<keyword evidence="8" id="KW-0175">Coiled coil</keyword>
<accession>A0A067MGL5</accession>
<reference evidence="11" key="1">
    <citation type="journal article" date="2014" name="Proc. Natl. Acad. Sci. U.S.A.">
        <title>Extensive sampling of basidiomycete genomes demonstrates inadequacy of the white-rot/brown-rot paradigm for wood decay fungi.</title>
        <authorList>
            <person name="Riley R."/>
            <person name="Salamov A.A."/>
            <person name="Brown D.W."/>
            <person name="Nagy L.G."/>
            <person name="Floudas D."/>
            <person name="Held B.W."/>
            <person name="Levasseur A."/>
            <person name="Lombard V."/>
            <person name="Morin E."/>
            <person name="Otillar R."/>
            <person name="Lindquist E.A."/>
            <person name="Sun H."/>
            <person name="LaButti K.M."/>
            <person name="Schmutz J."/>
            <person name="Jabbour D."/>
            <person name="Luo H."/>
            <person name="Baker S.E."/>
            <person name="Pisabarro A.G."/>
            <person name="Walton J.D."/>
            <person name="Blanchette R.A."/>
            <person name="Henrissat B."/>
            <person name="Martin F."/>
            <person name="Cullen D."/>
            <person name="Hibbett D.S."/>
            <person name="Grigoriev I.V."/>
        </authorList>
    </citation>
    <scope>NUCLEOTIDE SEQUENCE [LARGE SCALE GENOMIC DNA]</scope>
    <source>
        <strain evidence="11">FD-172 SS1</strain>
    </source>
</reference>
<dbReference type="PROSITE" id="PS00211">
    <property type="entry name" value="ABC_TRANSPORTER_1"/>
    <property type="match status" value="1"/>
</dbReference>
<keyword evidence="6" id="KW-1133">Transmembrane helix</keyword>
<dbReference type="Pfam" id="PF06472">
    <property type="entry name" value="ABC_membrane_2"/>
    <property type="match status" value="1"/>
</dbReference>
<dbReference type="GO" id="GO:0042760">
    <property type="term" value="P:very long-chain fatty acid catabolic process"/>
    <property type="evidence" value="ECO:0007669"/>
    <property type="project" value="TreeGrafter"/>
</dbReference>
<evidence type="ECO:0000256" key="3">
    <source>
        <dbReference type="ARBA" id="ARBA00022692"/>
    </source>
</evidence>
<evidence type="ECO:0000313" key="10">
    <source>
        <dbReference type="EMBL" id="KDQ11032.1"/>
    </source>
</evidence>
<feature type="coiled-coil region" evidence="8">
    <location>
        <begin position="699"/>
        <end position="736"/>
    </location>
</feature>
<dbReference type="InterPro" id="IPR017871">
    <property type="entry name" value="ABC_transporter-like_CS"/>
</dbReference>
<sequence>MATSRKVIPSQRTALYLLAALVVLRAKLVKLPSLASSGNKILSAYRRPTQTEIDQAQQQLYFDEADGSKTILVPSQRRISKVRIEPKTEEELKATASLFPLLPPSTSSKPNVDRALMLQLRAILRIAFPSWKSKEVAIILLHSTFLILRSLLSVVVARLDGYLVKNLVSANGKGFIKGLGYWFLLAIPSTYTNTMLRHLQSKLALRMRSRLTRYAHDLYLSSAPNLRYYRVGQIGGLDGVDQYITSDIEAFCESLSALYGNVLKPSLDLFIFTAQLSRSLGFSGSILLYVNYFATASILRAVTPAFGRLAAVEARLEGEYRGGVARVGRDSEEIAFYDGGLKEKDILWRAYLRLIKHVNSIYKIRIAYEWTEDYVIKYMWSAAGYLLISIPVLFKRKRSIGIQAPGPATTTIEDAVAGHTETYISNRRLLISLADAGGRLMYAYKDLLELAGYATRLYTLFSTLHALPPVEEFERADSVGMEGVSVGVPGGGVGGGTEMLVSPLKLRVERGEHLMITGPNGVGKTAIARVLAGLWDSEGEGHVERPERGVKGVFVLPQRAYMVAGTLRDQITYPHSYAQFRASGKTDADLMKILEVSHLAYLPDREGGWNTRKEWRDVLSGGERQRMGFARMFYHRPKFAILDECSSAVSTDVEGLMYQHAKDLGITLITISHRPSLTKYHTRLLTLKGDGTGGWEETRVGTEEERMGLDREIANLEQKLNEVGAWEQRARQIAKELGVRSTV</sequence>
<proteinExistence type="inferred from homology"/>
<dbReference type="Proteomes" id="UP000027195">
    <property type="component" value="Unassembled WGS sequence"/>
</dbReference>
<keyword evidence="7" id="KW-0472">Membrane</keyword>
<evidence type="ECO:0000259" key="9">
    <source>
        <dbReference type="PROSITE" id="PS50893"/>
    </source>
</evidence>
<keyword evidence="11" id="KW-1185">Reference proteome</keyword>
<dbReference type="InterPro" id="IPR027417">
    <property type="entry name" value="P-loop_NTPase"/>
</dbReference>
<dbReference type="CDD" id="cd03223">
    <property type="entry name" value="ABCD_peroxisomal_ALDP"/>
    <property type="match status" value="1"/>
</dbReference>
<keyword evidence="2" id="KW-0813">Transport</keyword>
<dbReference type="GO" id="GO:0140359">
    <property type="term" value="F:ABC-type transporter activity"/>
    <property type="evidence" value="ECO:0007669"/>
    <property type="project" value="InterPro"/>
</dbReference>